<gene>
    <name evidence="1" type="ORF">P153DRAFT_435972</name>
</gene>
<evidence type="ECO:0000313" key="1">
    <source>
        <dbReference type="EMBL" id="KAF2123379.1"/>
    </source>
</evidence>
<dbReference type="Proteomes" id="UP000799771">
    <property type="component" value="Unassembled WGS sequence"/>
</dbReference>
<dbReference type="AlphaFoldDB" id="A0A6A5ZV49"/>
<dbReference type="GeneID" id="54413626"/>
<protein>
    <submittedName>
        <fullName evidence="1">Uncharacterized protein</fullName>
    </submittedName>
</protein>
<dbReference type="RefSeq" id="XP_033517773.1">
    <property type="nucleotide sequence ID" value="XM_033673194.1"/>
</dbReference>
<evidence type="ECO:0000313" key="2">
    <source>
        <dbReference type="Proteomes" id="UP000799771"/>
    </source>
</evidence>
<dbReference type="OrthoDB" id="4816597at2759"/>
<accession>A0A6A5ZV49</accession>
<organism evidence="1 2">
    <name type="scientific">Dothidotthia symphoricarpi CBS 119687</name>
    <dbReference type="NCBI Taxonomy" id="1392245"/>
    <lineage>
        <taxon>Eukaryota</taxon>
        <taxon>Fungi</taxon>
        <taxon>Dikarya</taxon>
        <taxon>Ascomycota</taxon>
        <taxon>Pezizomycotina</taxon>
        <taxon>Dothideomycetes</taxon>
        <taxon>Pleosporomycetidae</taxon>
        <taxon>Pleosporales</taxon>
        <taxon>Dothidotthiaceae</taxon>
        <taxon>Dothidotthia</taxon>
    </lineage>
</organism>
<proteinExistence type="predicted"/>
<sequence length="270" mass="30413">MVTLNLSKPMLDARCTASRDDVMCLIPSSLSNTFSENSPTRMAQSIMELSRSPLPSPYISVCISTVSSTLDLALNRPFTITVIMTLRHTHPITFHKHTTPFFNRLLYNPGLTFTNVRTGESISRVVMHVLYLRSEEDMLPTEKNRPSWVTLSPGVPHTLEATLRPRLTAPPIPLTRGMTIAEITEIQSRQTKTMKWPNVANFEDEQTYEIGVTTGVGVKEWFPESFDRILGMRELGMTPDVRKEAIGFEVVQSARFTLKRPDKDGSLNCL</sequence>
<name>A0A6A5ZV49_9PLEO</name>
<keyword evidence="2" id="KW-1185">Reference proteome</keyword>
<dbReference type="EMBL" id="ML977528">
    <property type="protein sequence ID" value="KAF2123379.1"/>
    <property type="molecule type" value="Genomic_DNA"/>
</dbReference>
<reference evidence="1" key="1">
    <citation type="journal article" date="2020" name="Stud. Mycol.">
        <title>101 Dothideomycetes genomes: a test case for predicting lifestyles and emergence of pathogens.</title>
        <authorList>
            <person name="Haridas S."/>
            <person name="Albert R."/>
            <person name="Binder M."/>
            <person name="Bloem J."/>
            <person name="Labutti K."/>
            <person name="Salamov A."/>
            <person name="Andreopoulos B."/>
            <person name="Baker S."/>
            <person name="Barry K."/>
            <person name="Bills G."/>
            <person name="Bluhm B."/>
            <person name="Cannon C."/>
            <person name="Castanera R."/>
            <person name="Culley D."/>
            <person name="Daum C."/>
            <person name="Ezra D."/>
            <person name="Gonzalez J."/>
            <person name="Henrissat B."/>
            <person name="Kuo A."/>
            <person name="Liang C."/>
            <person name="Lipzen A."/>
            <person name="Lutzoni F."/>
            <person name="Magnuson J."/>
            <person name="Mondo S."/>
            <person name="Nolan M."/>
            <person name="Ohm R."/>
            <person name="Pangilinan J."/>
            <person name="Park H.-J."/>
            <person name="Ramirez L."/>
            <person name="Alfaro M."/>
            <person name="Sun H."/>
            <person name="Tritt A."/>
            <person name="Yoshinaga Y."/>
            <person name="Zwiers L.-H."/>
            <person name="Turgeon B."/>
            <person name="Goodwin S."/>
            <person name="Spatafora J."/>
            <person name="Crous P."/>
            <person name="Grigoriev I."/>
        </authorList>
    </citation>
    <scope>NUCLEOTIDE SEQUENCE</scope>
    <source>
        <strain evidence="1">CBS 119687</strain>
    </source>
</reference>